<comment type="caution">
    <text evidence="3">The sequence shown here is derived from an EMBL/GenBank/DDBJ whole genome shotgun (WGS) entry which is preliminary data.</text>
</comment>
<dbReference type="SMART" id="SM00966">
    <property type="entry name" value="SpoVT_AbrB"/>
    <property type="match status" value="1"/>
</dbReference>
<proteinExistence type="predicted"/>
<name>A0A4Y8LLL5_9BACL</name>
<dbReference type="AlphaFoldDB" id="A0A4Y8LLL5"/>
<dbReference type="EMBL" id="SORX01000002">
    <property type="protein sequence ID" value="TFE02863.1"/>
    <property type="molecule type" value="Genomic_DNA"/>
</dbReference>
<dbReference type="InterPro" id="IPR037914">
    <property type="entry name" value="SpoVT-AbrB_sf"/>
</dbReference>
<dbReference type="OrthoDB" id="9782993at2"/>
<organism evidence="3 4">
    <name type="scientific">Jeotgalibacillus salarius</name>
    <dbReference type="NCBI Taxonomy" id="546023"/>
    <lineage>
        <taxon>Bacteria</taxon>
        <taxon>Bacillati</taxon>
        <taxon>Bacillota</taxon>
        <taxon>Bacilli</taxon>
        <taxon>Bacillales</taxon>
        <taxon>Caryophanaceae</taxon>
        <taxon>Jeotgalibacillus</taxon>
    </lineage>
</organism>
<keyword evidence="4" id="KW-1185">Reference proteome</keyword>
<dbReference type="Gene3D" id="2.10.260.10">
    <property type="match status" value="1"/>
</dbReference>
<evidence type="ECO:0000259" key="2">
    <source>
        <dbReference type="PROSITE" id="PS51740"/>
    </source>
</evidence>
<dbReference type="PANTHER" id="PTHR36432">
    <property type="match status" value="1"/>
</dbReference>
<dbReference type="PROSITE" id="PS51740">
    <property type="entry name" value="SPOVT_ABRB"/>
    <property type="match status" value="1"/>
</dbReference>
<dbReference type="SUPFAM" id="SSF89447">
    <property type="entry name" value="AbrB/MazE/MraZ-like"/>
    <property type="match status" value="1"/>
</dbReference>
<gene>
    <name evidence="3" type="ORF">E2626_03385</name>
</gene>
<protein>
    <submittedName>
        <fullName evidence="3">AbrB/MazE/SpoVT family DNA-binding domain-containing protein</fullName>
    </submittedName>
</protein>
<accession>A0A4Y8LLL5</accession>
<evidence type="ECO:0000313" key="3">
    <source>
        <dbReference type="EMBL" id="TFE02863.1"/>
    </source>
</evidence>
<reference evidence="3 4" key="1">
    <citation type="submission" date="2019-03" db="EMBL/GenBank/DDBJ databases">
        <authorList>
            <person name="Yang Y."/>
        </authorList>
    </citation>
    <scope>NUCLEOTIDE SEQUENCE [LARGE SCALE GENOMIC DNA]</scope>
    <source>
        <strain evidence="3 4">ASL-1</strain>
    </source>
</reference>
<feature type="domain" description="SpoVT-AbrB" evidence="2">
    <location>
        <begin position="5"/>
        <end position="50"/>
    </location>
</feature>
<dbReference type="InterPro" id="IPR007159">
    <property type="entry name" value="SpoVT-AbrB_dom"/>
</dbReference>
<dbReference type="RefSeq" id="WP_134379682.1">
    <property type="nucleotide sequence ID" value="NZ_SORX01000002.1"/>
</dbReference>
<sequence length="89" mass="10351">MKALGVVRKIDELGRIVIPKEIRRINGWDTGQPMEFYTDEKGLVIKAYRDHEEQTEIKQKLQSLIDSCSSKEELQKLNEIVKYLDKSSV</sequence>
<dbReference type="GO" id="GO:0003677">
    <property type="term" value="F:DNA binding"/>
    <property type="evidence" value="ECO:0007669"/>
    <property type="project" value="UniProtKB-UniRule"/>
</dbReference>
<dbReference type="NCBIfam" id="TIGR01439">
    <property type="entry name" value="lp_hng_hel_AbrB"/>
    <property type="match status" value="1"/>
</dbReference>
<dbReference type="PANTHER" id="PTHR36432:SF1">
    <property type="entry name" value="STAGE V SPORULATION PROTEIN T"/>
    <property type="match status" value="1"/>
</dbReference>
<dbReference type="Proteomes" id="UP000297776">
    <property type="component" value="Unassembled WGS sequence"/>
</dbReference>
<keyword evidence="1 3" id="KW-0238">DNA-binding</keyword>
<evidence type="ECO:0000313" key="4">
    <source>
        <dbReference type="Proteomes" id="UP000297776"/>
    </source>
</evidence>
<evidence type="ECO:0000256" key="1">
    <source>
        <dbReference type="PROSITE-ProRule" id="PRU01076"/>
    </source>
</evidence>
<dbReference type="Pfam" id="PF04014">
    <property type="entry name" value="MazE_antitoxin"/>
    <property type="match status" value="1"/>
</dbReference>
<dbReference type="InterPro" id="IPR052731">
    <property type="entry name" value="B_subtilis_Trans_State_Reg"/>
</dbReference>